<dbReference type="Proteomes" id="UP000660339">
    <property type="component" value="Unassembled WGS sequence"/>
</dbReference>
<name>A0A8J3L4X9_9ACTN</name>
<dbReference type="RefSeq" id="WP_166380258.1">
    <property type="nucleotide sequence ID" value="NZ_BAAATT010000011.1"/>
</dbReference>
<sequence length="257" mass="26950">MKHPPLDPSEWAELAELLPDPGQRELPPGRRELHRERLLSAITEPARTAVPARRTPRWGLLRPALATAALVAVAGTVAAVIATGGGDPVVAIPTPGASTPAAEPTGGGASLKIRAYGTVRQLTDTADLVVRGDVLRVDGAGADRTAVFGVAEVLYRLPRLPATAVITLRVPEVSVMSRLEGGQHAVLYLSADDPQAAVPVYTPLSGDFGVFDVTGDTVTARSSMFSVSGLREEDATAADRRFTATLAELRALARERG</sequence>
<evidence type="ECO:0000313" key="2">
    <source>
        <dbReference type="Proteomes" id="UP000660339"/>
    </source>
</evidence>
<gene>
    <name evidence="1" type="ORF">Cme02nite_05340</name>
</gene>
<dbReference type="EMBL" id="BONJ01000001">
    <property type="protein sequence ID" value="GIG12202.1"/>
    <property type="molecule type" value="Genomic_DNA"/>
</dbReference>
<protein>
    <submittedName>
        <fullName evidence="1">Uncharacterized protein</fullName>
    </submittedName>
</protein>
<dbReference type="AlphaFoldDB" id="A0A8J3L4X9"/>
<comment type="caution">
    <text evidence="1">The sequence shown here is derived from an EMBL/GenBank/DDBJ whole genome shotgun (WGS) entry which is preliminary data.</text>
</comment>
<keyword evidence="2" id="KW-1185">Reference proteome</keyword>
<accession>A0A8J3L4X9</accession>
<reference evidence="1" key="1">
    <citation type="submission" date="2021-01" db="EMBL/GenBank/DDBJ databases">
        <title>Whole genome shotgun sequence of Catellatospora methionotrophica NBRC 14553.</title>
        <authorList>
            <person name="Komaki H."/>
            <person name="Tamura T."/>
        </authorList>
    </citation>
    <scope>NUCLEOTIDE SEQUENCE</scope>
    <source>
        <strain evidence="1">NBRC 14553</strain>
    </source>
</reference>
<evidence type="ECO:0000313" key="1">
    <source>
        <dbReference type="EMBL" id="GIG12202.1"/>
    </source>
</evidence>
<proteinExistence type="predicted"/>
<organism evidence="1 2">
    <name type="scientific">Catellatospora methionotrophica</name>
    <dbReference type="NCBI Taxonomy" id="121620"/>
    <lineage>
        <taxon>Bacteria</taxon>
        <taxon>Bacillati</taxon>
        <taxon>Actinomycetota</taxon>
        <taxon>Actinomycetes</taxon>
        <taxon>Micromonosporales</taxon>
        <taxon>Micromonosporaceae</taxon>
        <taxon>Catellatospora</taxon>
    </lineage>
</organism>